<keyword evidence="5" id="KW-0819">tRNA processing</keyword>
<dbReference type="Pfam" id="PF23797">
    <property type="entry name" value="Beta-prop_ELP1_2nd"/>
    <property type="match status" value="1"/>
</dbReference>
<dbReference type="SUPFAM" id="SSF50978">
    <property type="entry name" value="WD40 repeat-like"/>
    <property type="match status" value="1"/>
</dbReference>
<evidence type="ECO:0000259" key="8">
    <source>
        <dbReference type="Pfam" id="PF23797"/>
    </source>
</evidence>
<dbReference type="InterPro" id="IPR056165">
    <property type="entry name" value="Beta-prop_ELP1_2nd"/>
</dbReference>
<evidence type="ECO:0000313" key="14">
    <source>
        <dbReference type="EMBL" id="RWS04776.1"/>
    </source>
</evidence>
<feature type="domain" description="ELP1 alpha-solenoid" evidence="10">
    <location>
        <begin position="594"/>
        <end position="788"/>
    </location>
</feature>
<dbReference type="Pfam" id="PF23878">
    <property type="entry name" value="TPR_ELP1"/>
    <property type="match status" value="1"/>
</dbReference>
<evidence type="ECO:0000259" key="10">
    <source>
        <dbReference type="Pfam" id="PF23925"/>
    </source>
</evidence>
<dbReference type="InterPro" id="IPR015943">
    <property type="entry name" value="WD40/YVTN_repeat-like_dom_sf"/>
</dbReference>
<dbReference type="Gene3D" id="1.25.40.470">
    <property type="match status" value="1"/>
</dbReference>
<dbReference type="InterPro" id="IPR056167">
    <property type="entry name" value="A-sol_ELP1"/>
</dbReference>
<reference evidence="13" key="2">
    <citation type="submission" date="2018-11" db="EMBL/GenBank/DDBJ databases">
        <title>Trombidioid mite genomics.</title>
        <authorList>
            <person name="Dong X."/>
        </authorList>
    </citation>
    <scope>NUCLEOTIDE SEQUENCE</scope>
    <source>
        <strain evidence="13">UoL-WK</strain>
    </source>
</reference>
<dbReference type="STRING" id="1965070.A0A443QL07"/>
<evidence type="ECO:0000256" key="5">
    <source>
        <dbReference type="ARBA" id="ARBA00022694"/>
    </source>
</evidence>
<dbReference type="EMBL" id="NCKU01005277">
    <property type="protein sequence ID" value="RWS04776.1"/>
    <property type="molecule type" value="Genomic_DNA"/>
</dbReference>
<dbReference type="PANTHER" id="PTHR12747">
    <property type="entry name" value="ELONGATOR COMPLEX PROTEIN 1"/>
    <property type="match status" value="1"/>
</dbReference>
<dbReference type="GO" id="GO:0005829">
    <property type="term" value="C:cytosol"/>
    <property type="evidence" value="ECO:0007669"/>
    <property type="project" value="TreeGrafter"/>
</dbReference>
<sequence>LCIALSNGDLIVYNTETQQTSNIASLENGISTIAANADQDLIVVVTNDDTFILFDNLFDKLCEKNIHPTEFGCGEAVTVGWGSKETQFHGSEGKQAAKKKVETIDPALPYDDKKVRVEWKSDGLYFAISAIDPSKLCRKIRIWSREGELQYTSEIVNGLEHLIAWKPSSNLIVSSQQLINKHDIIFFEKNGLRHGEFSILPVGFSTVDHISWSPDGKVLLVAGRKFLNDTQKTFLTLWSSSNYYWYQKQTFEFENKINSVLWESGNFLKLLIIKDGGEFIRFEWSWEVTTFEDIVAVIDGSNLLISSFRYTVIPPPMFTYKITFDKPLNQISLAGFGILSMQNDGKLIMCTPSEEEKYKSFLRSFNSEVHLDGNDGIKILEKFVCEKLNYTVHHLTLVGCDIFMIVSANNLTQKLIKINNKMEILQLKEISSPVYSICSHNKHKILAIQLYDCSILQYQIAEDNLLSWVDDDRPVVFPENCPTMKITSIGEKIKIFALSERFSLYCSNTKLLTNSCISFAFYKEKFILLTTSDHFLRCWPLDSDLEQKMKQKIQPENEEHRRIERGAKIITCVSNEAKVILQMPRGNLETVFPRVLLLDEIKQLLDKNDYKSAFKMMKKNRINLNLLVDHDIHKFLDNIETFVEQLSNSDVNDICIFLSELIEEDVCNSMYSYSYTNRSNLDLKNSKLDIICDKMKQVLINTNPKKYFLPFLVTLLKKSKPEIGNALKEIKELKNSNERDSALKYLLYLIDFNKLYDEALGTYDMDIVLLVAQKSNKDPKEYLALINRFKNIEPPYYRNFKIDLHLKRYEKALFNISLCDGDNYFEESLELIEKHHLFREAIKLYSGHNKKIIWKKFGQFLLIKKYFEEAAVAFKLGDDFHNALKAYQLSGNWNAALDLASTMHDLNHKSFYRSMADSLTAENKHLEAAYIYETLLENIDEAATVCIKGHHWDSASRFLHHSTNSELFVYFKDNLFDHFDTIISFIEKSTNNLQNYTKRFIAVKKNKIESLNQINETYDQFADTYSDTSSIADSNSISGTFKTRRTSRNTKKQERKKYILKEGGANEYEALMFTIKEIIEKVNDVQEEVGLLIRTLFSHGFEEKASCIQNSFSKLMHVIDSTISCVWPENSSDTDTVELVKRQFLNESFDLKLLVPPLITKVNWKFALLLNEN</sequence>
<comment type="caution">
    <text evidence="13">The sequence shown here is derived from an EMBL/GenBank/DDBJ whole genome shotgun (WGS) entry which is preliminary data.</text>
</comment>
<accession>A0A443QL07</accession>
<dbReference type="Proteomes" id="UP000285301">
    <property type="component" value="Unassembled WGS sequence"/>
</dbReference>
<dbReference type="InterPro" id="IPR056164">
    <property type="entry name" value="Beta-prop_ELP1_1st"/>
</dbReference>
<dbReference type="AlphaFoldDB" id="A0A443QL07"/>
<dbReference type="PANTHER" id="PTHR12747:SF0">
    <property type="entry name" value="ELONGATOR COMPLEX PROTEIN 1"/>
    <property type="match status" value="1"/>
</dbReference>
<feature type="non-terminal residue" evidence="13">
    <location>
        <position position="1"/>
    </location>
</feature>
<comment type="similarity">
    <text evidence="3">Belongs to the ELP1/IKA1 family.</text>
</comment>
<dbReference type="InterPro" id="IPR006849">
    <property type="entry name" value="Elp1"/>
</dbReference>
<evidence type="ECO:0000256" key="1">
    <source>
        <dbReference type="ARBA" id="ARBA00004496"/>
    </source>
</evidence>
<dbReference type="EMBL" id="NCKU01006229">
    <property type="protein sequence ID" value="RWS03716.1"/>
    <property type="molecule type" value="Genomic_DNA"/>
</dbReference>
<feature type="domain" description="ELP1 N-terminal second beta-propeller" evidence="8">
    <location>
        <begin position="297"/>
        <end position="570"/>
    </location>
</feature>
<keyword evidence="4" id="KW-0963">Cytoplasm</keyword>
<evidence type="ECO:0000256" key="4">
    <source>
        <dbReference type="ARBA" id="ARBA00022490"/>
    </source>
</evidence>
<reference evidence="13 15" key="1">
    <citation type="journal article" date="2018" name="Gigascience">
        <title>Genomes of trombidid mites reveal novel predicted allergens and laterally-transferred genes associated with secondary metabolism.</title>
        <authorList>
            <person name="Dong X."/>
            <person name="Chaisiri K."/>
            <person name="Xia D."/>
            <person name="Armstrong S.D."/>
            <person name="Fang Y."/>
            <person name="Donnelly M.J."/>
            <person name="Kadowaki T."/>
            <person name="McGarry J.W."/>
            <person name="Darby A.C."/>
            <person name="Makepeace B.L."/>
        </authorList>
    </citation>
    <scope>NUCLEOTIDE SEQUENCE [LARGE SCALE GENOMIC DNA]</scope>
    <source>
        <strain evidence="13">UoL-WK</strain>
    </source>
</reference>
<dbReference type="GO" id="GO:0000049">
    <property type="term" value="F:tRNA binding"/>
    <property type="evidence" value="ECO:0007669"/>
    <property type="project" value="TreeGrafter"/>
</dbReference>
<comment type="subcellular location">
    <subcellularLocation>
        <location evidence="1">Cytoplasm</location>
    </subcellularLocation>
</comment>
<feature type="domain" description="ELP1 three-helical bundle" evidence="11">
    <location>
        <begin position="971"/>
        <end position="1124"/>
    </location>
</feature>
<dbReference type="GO" id="GO:0033588">
    <property type="term" value="C:elongator holoenzyme complex"/>
    <property type="evidence" value="ECO:0007669"/>
    <property type="project" value="InterPro"/>
</dbReference>
<evidence type="ECO:0000313" key="13">
    <source>
        <dbReference type="EMBL" id="RWS03716.1"/>
    </source>
</evidence>
<dbReference type="Gene3D" id="2.130.10.10">
    <property type="entry name" value="YVTN repeat-like/Quinoprotein amine dehydrogenase"/>
    <property type="match status" value="1"/>
</dbReference>
<dbReference type="GO" id="GO:0002926">
    <property type="term" value="P:tRNA wobble base 5-methoxycarbonylmethyl-2-thiouridinylation"/>
    <property type="evidence" value="ECO:0007669"/>
    <property type="project" value="TreeGrafter"/>
</dbReference>
<name>A0A443QL07_9ACAR</name>
<keyword evidence="15" id="KW-1185">Reference proteome</keyword>
<evidence type="ECO:0000259" key="7">
    <source>
        <dbReference type="Pfam" id="PF04762"/>
    </source>
</evidence>
<feature type="domain" description="ELP1 TPR" evidence="9">
    <location>
        <begin position="797"/>
        <end position="957"/>
    </location>
</feature>
<gene>
    <name evidence="13" type="ORF">B4U79_00713</name>
    <name evidence="14" type="ORF">B4U79_02982</name>
    <name evidence="12" type="ORF">B4U79_15039</name>
</gene>
<dbReference type="Pfam" id="PF04762">
    <property type="entry name" value="Beta-prop_ELP1_1st"/>
    <property type="match status" value="1"/>
</dbReference>
<protein>
    <recommendedName>
        <fullName evidence="6">Elongator complex protein 1</fullName>
    </recommendedName>
</protein>
<dbReference type="PIRSF" id="PIRSF017233">
    <property type="entry name" value="IKAP"/>
    <property type="match status" value="1"/>
</dbReference>
<evidence type="ECO:0000313" key="15">
    <source>
        <dbReference type="Proteomes" id="UP000285301"/>
    </source>
</evidence>
<dbReference type="Pfam" id="PF23936">
    <property type="entry name" value="HB_ELP1"/>
    <property type="match status" value="1"/>
</dbReference>
<dbReference type="OrthoDB" id="40048at2759"/>
<comment type="pathway">
    <text evidence="2">tRNA modification; 5-methoxycarbonylmethyl-2-thiouridine-tRNA biosynthesis.</text>
</comment>
<evidence type="ECO:0000259" key="11">
    <source>
        <dbReference type="Pfam" id="PF23936"/>
    </source>
</evidence>
<dbReference type="UniPathway" id="UPA00988"/>
<evidence type="ECO:0000256" key="2">
    <source>
        <dbReference type="ARBA" id="ARBA00005043"/>
    </source>
</evidence>
<dbReference type="Pfam" id="PF23925">
    <property type="entry name" value="A-sol_ELP1"/>
    <property type="match status" value="1"/>
</dbReference>
<evidence type="ECO:0000313" key="12">
    <source>
        <dbReference type="EMBL" id="RWS03471.1"/>
    </source>
</evidence>
<evidence type="ECO:0000256" key="3">
    <source>
        <dbReference type="ARBA" id="ARBA00006086"/>
    </source>
</evidence>
<dbReference type="EMBL" id="NCKU01006470">
    <property type="protein sequence ID" value="RWS03471.1"/>
    <property type="molecule type" value="Genomic_DNA"/>
</dbReference>
<organism evidence="13 15">
    <name type="scientific">Dinothrombium tinctorium</name>
    <dbReference type="NCBI Taxonomy" id="1965070"/>
    <lineage>
        <taxon>Eukaryota</taxon>
        <taxon>Metazoa</taxon>
        <taxon>Ecdysozoa</taxon>
        <taxon>Arthropoda</taxon>
        <taxon>Chelicerata</taxon>
        <taxon>Arachnida</taxon>
        <taxon>Acari</taxon>
        <taxon>Acariformes</taxon>
        <taxon>Trombidiformes</taxon>
        <taxon>Prostigmata</taxon>
        <taxon>Anystina</taxon>
        <taxon>Parasitengona</taxon>
        <taxon>Trombidioidea</taxon>
        <taxon>Trombidiidae</taxon>
        <taxon>Dinothrombium</taxon>
    </lineage>
</organism>
<dbReference type="SUPFAM" id="SSF69322">
    <property type="entry name" value="Tricorn protease domain 2"/>
    <property type="match status" value="1"/>
</dbReference>
<dbReference type="InterPro" id="IPR036322">
    <property type="entry name" value="WD40_repeat_dom_sf"/>
</dbReference>
<dbReference type="InterPro" id="IPR056166">
    <property type="entry name" value="TPR_ELP1"/>
</dbReference>
<proteinExistence type="inferred from homology"/>
<evidence type="ECO:0000259" key="9">
    <source>
        <dbReference type="Pfam" id="PF23878"/>
    </source>
</evidence>
<evidence type="ECO:0000256" key="6">
    <source>
        <dbReference type="ARBA" id="ARBA00029535"/>
    </source>
</evidence>
<dbReference type="InterPro" id="IPR056169">
    <property type="entry name" value="HB_ELP1"/>
</dbReference>
<feature type="domain" description="ELP1 first N-terminal beta-propeller" evidence="7">
    <location>
        <begin position="1"/>
        <end position="258"/>
    </location>
</feature>